<proteinExistence type="predicted"/>
<evidence type="ECO:0000259" key="1">
    <source>
        <dbReference type="Pfam" id="PF13619"/>
    </source>
</evidence>
<feature type="domain" description="KTSC" evidence="1">
    <location>
        <begin position="7"/>
        <end position="63"/>
    </location>
</feature>
<protein>
    <submittedName>
        <fullName evidence="2">KTSC domain-containing protein</fullName>
    </submittedName>
</protein>
<evidence type="ECO:0000313" key="3">
    <source>
        <dbReference type="Proteomes" id="UP000317778"/>
    </source>
</evidence>
<gene>
    <name evidence="2" type="ORF">CEE36_03245</name>
</gene>
<name>A0A532V945_UNCT6</name>
<dbReference type="Proteomes" id="UP000317778">
    <property type="component" value="Unassembled WGS sequence"/>
</dbReference>
<organism evidence="2 3">
    <name type="scientific">candidate division TA06 bacterium B3_TA06</name>
    <dbReference type="NCBI Taxonomy" id="2012487"/>
    <lineage>
        <taxon>Bacteria</taxon>
        <taxon>Bacteria division TA06</taxon>
    </lineage>
</organism>
<sequence length="71" mass="8130">MKRIPVQSSNLVSVGYNRSTQVLEVEFHGGRIYQYFGVPLALYDGLMNAPSKGQYLDQNIKKEGYTYIRVK</sequence>
<accession>A0A532V945</accession>
<comment type="caution">
    <text evidence="2">The sequence shown here is derived from an EMBL/GenBank/DDBJ whole genome shotgun (WGS) entry which is preliminary data.</text>
</comment>
<dbReference type="EMBL" id="NJBO01000003">
    <property type="protein sequence ID" value="TKJ43715.1"/>
    <property type="molecule type" value="Genomic_DNA"/>
</dbReference>
<dbReference type="Pfam" id="PF13619">
    <property type="entry name" value="KTSC"/>
    <property type="match status" value="1"/>
</dbReference>
<reference evidence="2 3" key="1">
    <citation type="submission" date="2017-06" db="EMBL/GenBank/DDBJ databases">
        <title>Novel microbial phyla capable of carbon fixation and sulfur reduction in deep-sea sediments.</title>
        <authorList>
            <person name="Huang J."/>
            <person name="Baker B."/>
            <person name="Wang Y."/>
        </authorList>
    </citation>
    <scope>NUCLEOTIDE SEQUENCE [LARGE SCALE GENOMIC DNA]</scope>
    <source>
        <strain evidence="2">B3_TA06</strain>
    </source>
</reference>
<evidence type="ECO:0000313" key="2">
    <source>
        <dbReference type="EMBL" id="TKJ43715.1"/>
    </source>
</evidence>
<dbReference type="AlphaFoldDB" id="A0A532V945"/>
<dbReference type="InterPro" id="IPR025309">
    <property type="entry name" value="KTSC_dom"/>
</dbReference>